<comment type="caution">
    <text evidence="1">The sequence shown here is derived from an EMBL/GenBank/DDBJ whole genome shotgun (WGS) entry which is preliminary data.</text>
</comment>
<sequence>MLLNTLELPIDADRLRRSNASQVRLPIAENKLKFGDAAPSSRVIGRIGVDAKDIQSPLPPSWPTTSQRRQLPDEGLRRLQEKSNLAKLFRENNRRGDAGNSPVKVIPLPSDSGHPLSQPASHGNQPPRGPPSKKAEVEVESSEDRRNAATAASNEQQQQQADIASIYSQHFSYSSATASSPSRKSMTSQRSASPPPDAAVTDETPLLIGFHKQGISAEEGVLLQRRYQRPPLESAPQDLEPGEGSGRLTPSAELAAVQLPPRLTFSPQRPRYYSSRQGSTDAEDDAMAGVLHPLAPTGGATRRDGRWATRLTHQLAKATRFLGSWVRSEHSYDHARRSLKASKDLLLWPCQYIPAVILGLILNLLDAISYGLIAFPVSIPVYSKFGPDGLSMYLLSTAISQFVYSLGASAFRGANGCMMIEVIPFLHEMCFIIISVVGEADHKSIIATTMVAYALSAVLTGVVFWLMGVLRLGLLVDFFPRHILVGCIGGVGYFLLQTGLEVTSHVSLSPSLATLADLFEPNTFALWASSLVVALVLRALNAQIRHPLFVPVFFIVVPLLFYLVVWTMGIPLGSLRRTGWVFELPDTDVPFYHFYTQFDLGATNWHAVLKTVPTMIGLTFFGILHVPINVPALAVSTHMDTVDTNRELIAHGISNFIAGIFGVFQNYLVYSNSVLFIKSGGNSRLAGLMLGVATMAIFFSGPAVIGYIPNMVVGALIFHLGLELLKEALYDTWGIVSSIEYVTIAIIVLAMAILGFNKGIFLGILLACVFFIVIYSQRRPIRKLFTGSVARSTVRRVYRQRRFLEEAGHLIHVIRLQGFMFFGTINHVETTIRKLLDYRQWEHSPIQFLVLDFALVTGLDFSAAEAFIRIKRLLTSKEIHMVICGASLGSGVSIAMQNAGAWSKDDDKYVQTFSNLNEALEWCENILLKSYYMHKAAIYPHGDALIPGSSLGEPPLSHHYKPTGAQALEPGRLTPIRLPPQGEHSWHNQKQWQHSKSYVHLSSSPRQTLLHEATRAAINAEPTKIVSTKTSPTYRNQYTPEDKSNSSSAAGVQQASAPPTAPTFVAAATSIDRSPSCSGAGASLKHASNLSPPLPLLIQAFQDIMAEDMMEDLFYLVPYFTKKILPDNTYLWHQNDTSTALYLVESGLLRAFNESNALHMDRDVNSSQTKHRGHIDWGRDATSISASGASPTTAAARLPTSQLVAVESILPGTIIGELTLFTNRRQLYSIITEGQAVLWELSREAYEEFCRKNPAQALVFTRLALYYTAQSISSMTAHAFHL</sequence>
<gene>
    <name evidence="1" type="ORF">EV182_000267</name>
</gene>
<keyword evidence="2" id="KW-1185">Reference proteome</keyword>
<reference evidence="1" key="1">
    <citation type="submission" date="2022-06" db="EMBL/GenBank/DDBJ databases">
        <title>Phylogenomic reconstructions and comparative analyses of Kickxellomycotina fungi.</title>
        <authorList>
            <person name="Reynolds N.K."/>
            <person name="Stajich J.E."/>
            <person name="Barry K."/>
            <person name="Grigoriev I.V."/>
            <person name="Crous P."/>
            <person name="Smith M.E."/>
        </authorList>
    </citation>
    <scope>NUCLEOTIDE SEQUENCE</scope>
    <source>
        <strain evidence="1">RSA 2271</strain>
    </source>
</reference>
<evidence type="ECO:0000313" key="2">
    <source>
        <dbReference type="Proteomes" id="UP001145114"/>
    </source>
</evidence>
<evidence type="ECO:0000313" key="1">
    <source>
        <dbReference type="EMBL" id="KAJ1675940.1"/>
    </source>
</evidence>
<proteinExistence type="predicted"/>
<protein>
    <submittedName>
        <fullName evidence="1">Uncharacterized protein</fullName>
    </submittedName>
</protein>
<dbReference type="Proteomes" id="UP001145114">
    <property type="component" value="Unassembled WGS sequence"/>
</dbReference>
<name>A0ACC1HKN2_9FUNG</name>
<organism evidence="1 2">
    <name type="scientific">Spiromyces aspiralis</name>
    <dbReference type="NCBI Taxonomy" id="68401"/>
    <lineage>
        <taxon>Eukaryota</taxon>
        <taxon>Fungi</taxon>
        <taxon>Fungi incertae sedis</taxon>
        <taxon>Zoopagomycota</taxon>
        <taxon>Kickxellomycotina</taxon>
        <taxon>Kickxellomycetes</taxon>
        <taxon>Kickxellales</taxon>
        <taxon>Kickxellaceae</taxon>
        <taxon>Spiromyces</taxon>
    </lineage>
</organism>
<dbReference type="EMBL" id="JAMZIH010005150">
    <property type="protein sequence ID" value="KAJ1675940.1"/>
    <property type="molecule type" value="Genomic_DNA"/>
</dbReference>
<accession>A0ACC1HKN2</accession>